<dbReference type="SMART" id="SM00422">
    <property type="entry name" value="HTH_MERR"/>
    <property type="match status" value="1"/>
</dbReference>
<dbReference type="GO" id="GO:0003677">
    <property type="term" value="F:DNA binding"/>
    <property type="evidence" value="ECO:0007669"/>
    <property type="project" value="UniProtKB-KW"/>
</dbReference>
<name>A0A1L3GSW8_9BACT</name>
<evidence type="ECO:0000313" key="4">
    <source>
        <dbReference type="Proteomes" id="UP000182517"/>
    </source>
</evidence>
<dbReference type="KEGG" id="pef:A7E78_04475"/>
<organism evidence="3 4">
    <name type="scientific">Syntrophotalea acetylenivorans</name>
    <dbReference type="NCBI Taxonomy" id="1842532"/>
    <lineage>
        <taxon>Bacteria</taxon>
        <taxon>Pseudomonadati</taxon>
        <taxon>Thermodesulfobacteriota</taxon>
        <taxon>Desulfuromonadia</taxon>
        <taxon>Desulfuromonadales</taxon>
        <taxon>Syntrophotaleaceae</taxon>
        <taxon>Syntrophotalea</taxon>
    </lineage>
</organism>
<dbReference type="CDD" id="cd04784">
    <property type="entry name" value="HTH_CadR-PbrR"/>
    <property type="match status" value="1"/>
</dbReference>
<feature type="domain" description="HTH merR-type" evidence="2">
    <location>
        <begin position="1"/>
        <end position="69"/>
    </location>
</feature>
<dbReference type="InterPro" id="IPR011791">
    <property type="entry name" value="CadR-PbrR"/>
</dbReference>
<dbReference type="PANTHER" id="PTHR30204">
    <property type="entry name" value="REDOX-CYCLING DRUG-SENSING TRANSCRIPTIONAL ACTIVATOR SOXR"/>
    <property type="match status" value="1"/>
</dbReference>
<dbReference type="PANTHER" id="PTHR30204:SF92">
    <property type="entry name" value="HTH-TYPE TRANSCRIPTIONAL REGULATOR ZNTR"/>
    <property type="match status" value="1"/>
</dbReference>
<dbReference type="PROSITE" id="PS50937">
    <property type="entry name" value="HTH_MERR_2"/>
    <property type="match status" value="1"/>
</dbReference>
<dbReference type="GO" id="GO:0045893">
    <property type="term" value="P:positive regulation of DNA-templated transcription"/>
    <property type="evidence" value="ECO:0007669"/>
    <property type="project" value="InterPro"/>
</dbReference>
<dbReference type="EMBL" id="CP015519">
    <property type="protein sequence ID" value="APG29021.1"/>
    <property type="molecule type" value="Genomic_DNA"/>
</dbReference>
<sequence length="135" mass="15424">MKIGELARRTACRVETIRFYEKKGMLPPPPRSTGNYRLYGKMHVERLLFIRRCRSLDMTLDEIRRLLQIRDTPQDDCSAVSAFLDGHIRQIGVRIAELQQLRNQLDSLRQLCSGAQTVAQCGILQELDSSGFASD</sequence>
<keyword evidence="4" id="KW-1185">Reference proteome</keyword>
<dbReference type="Proteomes" id="UP000182517">
    <property type="component" value="Chromosome"/>
</dbReference>
<dbReference type="PRINTS" id="PR00040">
    <property type="entry name" value="HTHMERR"/>
</dbReference>
<keyword evidence="1" id="KW-0238">DNA-binding</keyword>
<dbReference type="RefSeq" id="WP_072285046.1">
    <property type="nucleotide sequence ID" value="NZ_CP015519.1"/>
</dbReference>
<dbReference type="GO" id="GO:0046872">
    <property type="term" value="F:metal ion binding"/>
    <property type="evidence" value="ECO:0007669"/>
    <property type="project" value="InterPro"/>
</dbReference>
<gene>
    <name evidence="3" type="ORF">A7E78_04475</name>
</gene>
<dbReference type="InterPro" id="IPR047057">
    <property type="entry name" value="MerR_fam"/>
</dbReference>
<dbReference type="STRING" id="1842532.A7E78_04475"/>
<dbReference type="Pfam" id="PF13411">
    <property type="entry name" value="MerR_1"/>
    <property type="match status" value="1"/>
</dbReference>
<dbReference type="AlphaFoldDB" id="A0A1L3GSW8"/>
<dbReference type="SUPFAM" id="SSF46955">
    <property type="entry name" value="Putative DNA-binding domain"/>
    <property type="match status" value="1"/>
</dbReference>
<dbReference type="InterPro" id="IPR009061">
    <property type="entry name" value="DNA-bd_dom_put_sf"/>
</dbReference>
<evidence type="ECO:0000256" key="1">
    <source>
        <dbReference type="ARBA" id="ARBA00023125"/>
    </source>
</evidence>
<accession>A0A1L3GSW8</accession>
<reference evidence="3 4" key="1">
    <citation type="journal article" date="2017" name="Genome Announc.">
        <title>Complete Genome Sequences of Two Acetylene-Fermenting Pelobacter acetylenicus Strains.</title>
        <authorList>
            <person name="Sutton J.M."/>
            <person name="Baesman S.M."/>
            <person name="Fierst J.L."/>
            <person name="Poret-Peterson A.T."/>
            <person name="Oremland R.S."/>
            <person name="Dunlap D.S."/>
            <person name="Akob D.M."/>
        </authorList>
    </citation>
    <scope>NUCLEOTIDE SEQUENCE [LARGE SCALE GENOMIC DNA]</scope>
    <source>
        <strain evidence="3 4">SFB93</strain>
    </source>
</reference>
<dbReference type="GO" id="GO:0003700">
    <property type="term" value="F:DNA-binding transcription factor activity"/>
    <property type="evidence" value="ECO:0007669"/>
    <property type="project" value="InterPro"/>
</dbReference>
<dbReference type="OrthoDB" id="9811000at2"/>
<dbReference type="NCBIfam" id="TIGR02047">
    <property type="entry name" value="CadR-PbrR"/>
    <property type="match status" value="1"/>
</dbReference>
<evidence type="ECO:0000259" key="2">
    <source>
        <dbReference type="PROSITE" id="PS50937"/>
    </source>
</evidence>
<dbReference type="InterPro" id="IPR000551">
    <property type="entry name" value="MerR-type_HTH_dom"/>
</dbReference>
<proteinExistence type="predicted"/>
<protein>
    <submittedName>
        <fullName evidence="3">Cd(II)/Pb(II)-responsive transcriptional regulator</fullName>
    </submittedName>
</protein>
<dbReference type="Gene3D" id="1.10.1660.10">
    <property type="match status" value="1"/>
</dbReference>
<evidence type="ECO:0000313" key="3">
    <source>
        <dbReference type="EMBL" id="APG29021.1"/>
    </source>
</evidence>